<evidence type="ECO:0000256" key="3">
    <source>
        <dbReference type="ARBA" id="ARBA00022723"/>
    </source>
</evidence>
<feature type="domain" description="C2H2-type" evidence="10">
    <location>
        <begin position="53"/>
        <end position="85"/>
    </location>
</feature>
<proteinExistence type="inferred from homology"/>
<comment type="subcellular location">
    <subcellularLocation>
        <location evidence="1">Nucleus</location>
    </subcellularLocation>
</comment>
<keyword evidence="4" id="KW-0677">Repeat</keyword>
<evidence type="ECO:0000256" key="1">
    <source>
        <dbReference type="ARBA" id="ARBA00004123"/>
    </source>
</evidence>
<feature type="region of interest" description="Disordered" evidence="9">
    <location>
        <begin position="1"/>
        <end position="46"/>
    </location>
</feature>
<reference evidence="11" key="3">
    <citation type="submission" date="2025-09" db="UniProtKB">
        <authorList>
            <consortium name="Ensembl"/>
        </authorList>
    </citation>
    <scope>IDENTIFICATION</scope>
</reference>
<dbReference type="InterPro" id="IPR036236">
    <property type="entry name" value="Znf_C2H2_sf"/>
</dbReference>
<dbReference type="GO" id="GO:0005634">
    <property type="term" value="C:nucleus"/>
    <property type="evidence" value="ECO:0007669"/>
    <property type="project" value="UniProtKB-SubCell"/>
</dbReference>
<keyword evidence="5 8" id="KW-0863">Zinc-finger</keyword>
<dbReference type="PANTHER" id="PTHR45718:SF2">
    <property type="entry name" value="ZINC FINGER PROTEIN GLI1"/>
    <property type="match status" value="1"/>
</dbReference>
<evidence type="ECO:0000256" key="9">
    <source>
        <dbReference type="SAM" id="MobiDB-lite"/>
    </source>
</evidence>
<dbReference type="STRING" id="62062.ENSHHUP00000031628"/>
<keyword evidence="7" id="KW-0539">Nucleus</keyword>
<dbReference type="GeneTree" id="ENSGT00940000160235"/>
<protein>
    <recommendedName>
        <fullName evidence="10">C2H2-type domain-containing protein</fullName>
    </recommendedName>
</protein>
<feature type="domain" description="C2H2-type" evidence="10">
    <location>
        <begin position="91"/>
        <end position="118"/>
    </location>
</feature>
<dbReference type="Pfam" id="PF23561">
    <property type="entry name" value="zf-C2H2_15"/>
    <property type="match status" value="1"/>
</dbReference>
<dbReference type="PROSITE" id="PS00028">
    <property type="entry name" value="ZINC_FINGER_C2H2_1"/>
    <property type="match status" value="1"/>
</dbReference>
<evidence type="ECO:0000256" key="7">
    <source>
        <dbReference type="ARBA" id="ARBA00023242"/>
    </source>
</evidence>
<reference evidence="12" key="1">
    <citation type="submission" date="2018-06" db="EMBL/GenBank/DDBJ databases">
        <title>Genome assembly of Danube salmon.</title>
        <authorList>
            <person name="Macqueen D.J."/>
            <person name="Gundappa M.K."/>
        </authorList>
    </citation>
    <scope>NUCLEOTIDE SEQUENCE [LARGE SCALE GENOMIC DNA]</scope>
</reference>
<comment type="similarity">
    <text evidence="2">Belongs to the GLI C2H2-type zinc-finger protein family.</text>
</comment>
<dbReference type="GO" id="GO:0000981">
    <property type="term" value="F:DNA-binding transcription factor activity, RNA polymerase II-specific"/>
    <property type="evidence" value="ECO:0007669"/>
    <property type="project" value="TreeGrafter"/>
</dbReference>
<dbReference type="Gene3D" id="3.30.160.60">
    <property type="entry name" value="Classic Zinc Finger"/>
    <property type="match status" value="2"/>
</dbReference>
<dbReference type="GO" id="GO:0000978">
    <property type="term" value="F:RNA polymerase II cis-regulatory region sequence-specific DNA binding"/>
    <property type="evidence" value="ECO:0007669"/>
    <property type="project" value="TreeGrafter"/>
</dbReference>
<dbReference type="FunFam" id="3.30.160.60:FF:000068">
    <property type="entry name" value="GLI family zinc finger 3"/>
    <property type="match status" value="1"/>
</dbReference>
<dbReference type="SMART" id="SM00355">
    <property type="entry name" value="ZnF_C2H2"/>
    <property type="match status" value="2"/>
</dbReference>
<dbReference type="InterPro" id="IPR013087">
    <property type="entry name" value="Znf_C2H2_type"/>
</dbReference>
<dbReference type="PROSITE" id="PS50157">
    <property type="entry name" value="ZINC_FINGER_C2H2_2"/>
    <property type="match status" value="2"/>
</dbReference>
<evidence type="ECO:0000259" key="10">
    <source>
        <dbReference type="PROSITE" id="PS50157"/>
    </source>
</evidence>
<keyword evidence="6" id="KW-0862">Zinc</keyword>
<accession>A0A4W5M0I3</accession>
<evidence type="ECO:0000313" key="12">
    <source>
        <dbReference type="Proteomes" id="UP000314982"/>
    </source>
</evidence>
<evidence type="ECO:0000256" key="2">
    <source>
        <dbReference type="ARBA" id="ARBA00010831"/>
    </source>
</evidence>
<dbReference type="FunFam" id="3.30.160.60:FF:000031">
    <property type="entry name" value="GLI family zinc finger 3"/>
    <property type="match status" value="1"/>
</dbReference>
<dbReference type="Proteomes" id="UP000314982">
    <property type="component" value="Unassembled WGS sequence"/>
</dbReference>
<evidence type="ECO:0000256" key="5">
    <source>
        <dbReference type="ARBA" id="ARBA00022771"/>
    </source>
</evidence>
<sequence length="135" mass="15688">MDGINIKSLEERSEGDVASPSSTGTQDPLMGLLEGREDLDKEDKPEPEAIYETNCHWESCSKEFDTQEQLVHHINNEHIHGEKKEFVCHWQECSREQRPFKAQYMLVVHMRRHTGEKPHKCTVSILQYPDRSLAN</sequence>
<dbReference type="InterPro" id="IPR056436">
    <property type="entry name" value="Znf-C2H2_ZIC1-5/GLI1-3-like"/>
</dbReference>
<evidence type="ECO:0000256" key="8">
    <source>
        <dbReference type="PROSITE-ProRule" id="PRU00042"/>
    </source>
</evidence>
<dbReference type="GO" id="GO:0007224">
    <property type="term" value="P:smoothened signaling pathway"/>
    <property type="evidence" value="ECO:0007669"/>
    <property type="project" value="TreeGrafter"/>
</dbReference>
<reference evidence="11" key="2">
    <citation type="submission" date="2025-08" db="UniProtKB">
        <authorList>
            <consortium name="Ensembl"/>
        </authorList>
    </citation>
    <scope>IDENTIFICATION</scope>
</reference>
<dbReference type="Ensembl" id="ENSHHUT00000032932.1">
    <property type="protein sequence ID" value="ENSHHUP00000031628.1"/>
    <property type="gene ID" value="ENSHHUG00000020094.1"/>
</dbReference>
<dbReference type="PANTHER" id="PTHR45718">
    <property type="entry name" value="TRANSCRIPTIONAL ACTIVATOR CUBITUS INTERRUPTUS"/>
    <property type="match status" value="1"/>
</dbReference>
<keyword evidence="3" id="KW-0479">Metal-binding</keyword>
<dbReference type="SUPFAM" id="SSF57667">
    <property type="entry name" value="beta-beta-alpha zinc fingers"/>
    <property type="match status" value="2"/>
</dbReference>
<dbReference type="InterPro" id="IPR043359">
    <property type="entry name" value="GLI-like"/>
</dbReference>
<keyword evidence="12" id="KW-1185">Reference proteome</keyword>
<feature type="compositionally biased region" description="Basic and acidic residues" evidence="9">
    <location>
        <begin position="34"/>
        <end position="46"/>
    </location>
</feature>
<name>A0A4W5M0I3_9TELE</name>
<evidence type="ECO:0000313" key="11">
    <source>
        <dbReference type="Ensembl" id="ENSHHUP00000031628.1"/>
    </source>
</evidence>
<organism evidence="11 12">
    <name type="scientific">Hucho hucho</name>
    <name type="common">huchen</name>
    <dbReference type="NCBI Taxonomy" id="62062"/>
    <lineage>
        <taxon>Eukaryota</taxon>
        <taxon>Metazoa</taxon>
        <taxon>Chordata</taxon>
        <taxon>Craniata</taxon>
        <taxon>Vertebrata</taxon>
        <taxon>Euteleostomi</taxon>
        <taxon>Actinopterygii</taxon>
        <taxon>Neopterygii</taxon>
        <taxon>Teleostei</taxon>
        <taxon>Protacanthopterygii</taxon>
        <taxon>Salmoniformes</taxon>
        <taxon>Salmonidae</taxon>
        <taxon>Salmoninae</taxon>
        <taxon>Hucho</taxon>
    </lineage>
</organism>
<evidence type="ECO:0000256" key="6">
    <source>
        <dbReference type="ARBA" id="ARBA00022833"/>
    </source>
</evidence>
<dbReference type="GO" id="GO:0008270">
    <property type="term" value="F:zinc ion binding"/>
    <property type="evidence" value="ECO:0007669"/>
    <property type="project" value="UniProtKB-KW"/>
</dbReference>
<dbReference type="AlphaFoldDB" id="A0A4W5M0I3"/>
<evidence type="ECO:0000256" key="4">
    <source>
        <dbReference type="ARBA" id="ARBA00022737"/>
    </source>
</evidence>